<protein>
    <recommendedName>
        <fullName evidence="10">Mitochondrial import inner membrane translocase subunit TIM23</fullName>
    </recommendedName>
</protein>
<dbReference type="EMBL" id="QUTC01007731">
    <property type="protein sequence ID" value="RHY46605.1"/>
    <property type="molecule type" value="Genomic_DNA"/>
</dbReference>
<keyword evidence="2 5" id="KW-0812">Transmembrane</keyword>
<dbReference type="VEuPathDB" id="FungiDB:H257_07171"/>
<dbReference type="Pfam" id="PF02466">
    <property type="entry name" value="Tim17"/>
    <property type="match status" value="1"/>
</dbReference>
<dbReference type="PANTHER" id="PTHR15371">
    <property type="entry name" value="TIM23"/>
    <property type="match status" value="1"/>
</dbReference>
<dbReference type="Proteomes" id="UP000275652">
    <property type="component" value="Unassembled WGS sequence"/>
</dbReference>
<feature type="transmembrane region" description="Helical" evidence="5">
    <location>
        <begin position="210"/>
        <end position="231"/>
    </location>
</feature>
<proteinExistence type="predicted"/>
<evidence type="ECO:0000256" key="1">
    <source>
        <dbReference type="ARBA" id="ARBA00004141"/>
    </source>
</evidence>
<evidence type="ECO:0008006" key="10">
    <source>
        <dbReference type="Google" id="ProtNLM"/>
    </source>
</evidence>
<evidence type="ECO:0000313" key="6">
    <source>
        <dbReference type="EMBL" id="RHY46605.1"/>
    </source>
</evidence>
<sequence>MYDSAVSQSHLFVSLFLAHILRERANMSRNNNGTNGWNDTEFKNDESSFEAFAASSGPLTLPDFGGNSQIDLGAIAPVFGIAGTTAPSAADYLEYDARGRGFHERATHIIGMSYFGGILGGGAIGVVEGIRNAPSSKLKVRLNSLFNAAGHRGSRAGNALGILALMYSSIQELADTAELERFVPVDKAVPVLAAGATGMLYKATAGTRPMVMAGAIGAVVMGAFQFGSSLLRL</sequence>
<dbReference type="PANTHER" id="PTHR15371:SF0">
    <property type="entry name" value="SD19278P"/>
    <property type="match status" value="1"/>
</dbReference>
<evidence type="ECO:0000256" key="2">
    <source>
        <dbReference type="ARBA" id="ARBA00022692"/>
    </source>
</evidence>
<name>A0A397CNP0_APHAT</name>
<dbReference type="EMBL" id="QUTI01019973">
    <property type="protein sequence ID" value="RLO09389.1"/>
    <property type="molecule type" value="Genomic_DNA"/>
</dbReference>
<comment type="caution">
    <text evidence="6">The sequence shown here is derived from an EMBL/GenBank/DDBJ whole genome shotgun (WGS) entry which is preliminary data.</text>
</comment>
<dbReference type="GO" id="GO:0030150">
    <property type="term" value="P:protein import into mitochondrial matrix"/>
    <property type="evidence" value="ECO:0007669"/>
    <property type="project" value="TreeGrafter"/>
</dbReference>
<organism evidence="6 8">
    <name type="scientific">Aphanomyces astaci</name>
    <name type="common">Crayfish plague agent</name>
    <dbReference type="NCBI Taxonomy" id="112090"/>
    <lineage>
        <taxon>Eukaryota</taxon>
        <taxon>Sar</taxon>
        <taxon>Stramenopiles</taxon>
        <taxon>Oomycota</taxon>
        <taxon>Saprolegniomycetes</taxon>
        <taxon>Saprolegniales</taxon>
        <taxon>Verrucalvaceae</taxon>
        <taxon>Aphanomyces</taxon>
    </lineage>
</organism>
<dbReference type="GO" id="GO:0008320">
    <property type="term" value="F:protein transmembrane transporter activity"/>
    <property type="evidence" value="ECO:0007669"/>
    <property type="project" value="TreeGrafter"/>
</dbReference>
<keyword evidence="4 5" id="KW-0472">Membrane</keyword>
<evidence type="ECO:0000313" key="8">
    <source>
        <dbReference type="Proteomes" id="UP000265716"/>
    </source>
</evidence>
<evidence type="ECO:0000256" key="5">
    <source>
        <dbReference type="SAM" id="Phobius"/>
    </source>
</evidence>
<keyword evidence="3 5" id="KW-1133">Transmembrane helix</keyword>
<dbReference type="GO" id="GO:0005744">
    <property type="term" value="C:TIM23 mitochondrial import inner membrane translocase complex"/>
    <property type="evidence" value="ECO:0007669"/>
    <property type="project" value="TreeGrafter"/>
</dbReference>
<evidence type="ECO:0000313" key="7">
    <source>
        <dbReference type="EMBL" id="RLO09389.1"/>
    </source>
</evidence>
<dbReference type="Proteomes" id="UP000265716">
    <property type="component" value="Unassembled WGS sequence"/>
</dbReference>
<evidence type="ECO:0000256" key="3">
    <source>
        <dbReference type="ARBA" id="ARBA00022989"/>
    </source>
</evidence>
<reference evidence="7 9" key="1">
    <citation type="journal article" date="2018" name="J. Invertebr. Pathol.">
        <title>New genotyping method for the causative agent of crayfish plague (Aphanomyces astaci) based on whole genome data.</title>
        <authorList>
            <person name="Minardi D."/>
            <person name="Studholme D.J."/>
            <person name="van der Giezen M."/>
            <person name="Pretto T."/>
            <person name="Oidtmann B."/>
        </authorList>
    </citation>
    <scope>NUCLEOTIDE SEQUENCE [LARGE SCALE GENOMIC DNA]</scope>
    <source>
        <strain evidence="7 9">KB13</strain>
    </source>
</reference>
<accession>A0A397CNP0</accession>
<evidence type="ECO:0000256" key="4">
    <source>
        <dbReference type="ARBA" id="ARBA00023136"/>
    </source>
</evidence>
<dbReference type="AlphaFoldDB" id="A0A397CNP0"/>
<gene>
    <name evidence="7" type="ORF">DYB28_005583</name>
    <name evidence="6" type="ORF">DYB38_011481</name>
</gene>
<dbReference type="InterPro" id="IPR045238">
    <property type="entry name" value="Tim23-like"/>
</dbReference>
<evidence type="ECO:0000313" key="9">
    <source>
        <dbReference type="Proteomes" id="UP000275652"/>
    </source>
</evidence>
<reference evidence="6 8" key="2">
    <citation type="submission" date="2018-08" db="EMBL/GenBank/DDBJ databases">
        <title>Aphanomyces genome sequencing and annotation.</title>
        <authorList>
            <person name="Minardi D."/>
            <person name="Oidtmann B."/>
            <person name="Van Der Giezen M."/>
            <person name="Studholme D.J."/>
        </authorList>
    </citation>
    <scope>NUCLEOTIDE SEQUENCE [LARGE SCALE GENOMIC DNA]</scope>
    <source>
        <strain evidence="6 8">SA</strain>
    </source>
</reference>
<comment type="subcellular location">
    <subcellularLocation>
        <location evidence="1">Membrane</location>
        <topology evidence="1">Multi-pass membrane protein</topology>
    </subcellularLocation>
</comment>